<gene>
    <name evidence="2" type="ORF">DBV15_05276</name>
</gene>
<dbReference type="Proteomes" id="UP000310200">
    <property type="component" value="Unassembled WGS sequence"/>
</dbReference>
<evidence type="ECO:0000313" key="2">
    <source>
        <dbReference type="EMBL" id="TGZ38026.1"/>
    </source>
</evidence>
<dbReference type="STRING" id="300112.A0A4S2JRB4"/>
<feature type="region of interest" description="Disordered" evidence="1">
    <location>
        <begin position="1"/>
        <end position="23"/>
    </location>
</feature>
<name>A0A4S2JRB4_9HYME</name>
<sequence>MSAAEQLRHAPHTAVPGVTPAPPPYTQAMRMNSLNTLNGAGPQAPLSAHYITGGPNGAMATVKRTSAVGTLATHV</sequence>
<proteinExistence type="predicted"/>
<evidence type="ECO:0000313" key="3">
    <source>
        <dbReference type="Proteomes" id="UP000310200"/>
    </source>
</evidence>
<accession>A0A4S2JRB4</accession>
<comment type="caution">
    <text evidence="2">The sequence shown here is derived from an EMBL/GenBank/DDBJ whole genome shotgun (WGS) entry which is preliminary data.</text>
</comment>
<reference evidence="2 3" key="1">
    <citation type="journal article" date="2019" name="Philos. Trans. R. Soc. Lond., B, Biol. Sci.">
        <title>Ant behaviour and brain gene expression of defending hosts depend on the ecological success of the intruding social parasite.</title>
        <authorList>
            <person name="Kaur R."/>
            <person name="Stoldt M."/>
            <person name="Jongepier E."/>
            <person name="Feldmeyer B."/>
            <person name="Menzel F."/>
            <person name="Bornberg-Bauer E."/>
            <person name="Foitzik S."/>
        </authorList>
    </citation>
    <scope>NUCLEOTIDE SEQUENCE [LARGE SCALE GENOMIC DNA]</scope>
    <source>
        <tissue evidence="2">Whole body</tissue>
    </source>
</reference>
<evidence type="ECO:0000256" key="1">
    <source>
        <dbReference type="SAM" id="MobiDB-lite"/>
    </source>
</evidence>
<organism evidence="2 3">
    <name type="scientific">Temnothorax longispinosus</name>
    <dbReference type="NCBI Taxonomy" id="300112"/>
    <lineage>
        <taxon>Eukaryota</taxon>
        <taxon>Metazoa</taxon>
        <taxon>Ecdysozoa</taxon>
        <taxon>Arthropoda</taxon>
        <taxon>Hexapoda</taxon>
        <taxon>Insecta</taxon>
        <taxon>Pterygota</taxon>
        <taxon>Neoptera</taxon>
        <taxon>Endopterygota</taxon>
        <taxon>Hymenoptera</taxon>
        <taxon>Apocrita</taxon>
        <taxon>Aculeata</taxon>
        <taxon>Formicoidea</taxon>
        <taxon>Formicidae</taxon>
        <taxon>Myrmicinae</taxon>
        <taxon>Temnothorax</taxon>
    </lineage>
</organism>
<dbReference type="EMBL" id="QBLH01003489">
    <property type="protein sequence ID" value="TGZ38026.1"/>
    <property type="molecule type" value="Genomic_DNA"/>
</dbReference>
<dbReference type="AlphaFoldDB" id="A0A4S2JRB4"/>
<protein>
    <submittedName>
        <fullName evidence="2">Kin of IRRE-like protein 1</fullName>
    </submittedName>
</protein>
<keyword evidence="3" id="KW-1185">Reference proteome</keyword>